<evidence type="ECO:0000313" key="4">
    <source>
        <dbReference type="EMBL" id="KAK6140637.1"/>
    </source>
</evidence>
<gene>
    <name evidence="4" type="ORF">DH2020_025621</name>
</gene>
<dbReference type="PANTHER" id="PTHR10706">
    <property type="entry name" value="F-BOX FAMILY PROTEIN"/>
    <property type="match status" value="1"/>
</dbReference>
<evidence type="ECO:0000313" key="5">
    <source>
        <dbReference type="Proteomes" id="UP001318860"/>
    </source>
</evidence>
<dbReference type="PANTHER" id="PTHR10706:SF130">
    <property type="entry name" value="F-BOX ONLY PROTEIN 31"/>
    <property type="match status" value="1"/>
</dbReference>
<keyword evidence="2" id="KW-0833">Ubl conjugation pathway</keyword>
<evidence type="ECO:0000256" key="1">
    <source>
        <dbReference type="ARBA" id="ARBA00004906"/>
    </source>
</evidence>
<dbReference type="Gene3D" id="1.20.1280.50">
    <property type="match status" value="1"/>
</dbReference>
<dbReference type="InterPro" id="IPR036047">
    <property type="entry name" value="F-box-like_dom_sf"/>
</dbReference>
<dbReference type="SMART" id="SM00256">
    <property type="entry name" value="FBOX"/>
    <property type="match status" value="1"/>
</dbReference>
<dbReference type="Pfam" id="PF24750">
    <property type="entry name" value="b-prop_At3g26010-like"/>
    <property type="match status" value="1"/>
</dbReference>
<dbReference type="InterPro" id="IPR011043">
    <property type="entry name" value="Gal_Oxase/kelch_b-propeller"/>
</dbReference>
<evidence type="ECO:0000256" key="2">
    <source>
        <dbReference type="ARBA" id="ARBA00022786"/>
    </source>
</evidence>
<name>A0ABR0W323_REHGL</name>
<protein>
    <recommendedName>
        <fullName evidence="3">F-box domain-containing protein</fullName>
    </recommendedName>
</protein>
<dbReference type="CDD" id="cd22157">
    <property type="entry name" value="F-box_AtFBW1-like"/>
    <property type="match status" value="1"/>
</dbReference>
<keyword evidence="5" id="KW-1185">Reference proteome</keyword>
<dbReference type="EMBL" id="JABTTQ020000292">
    <property type="protein sequence ID" value="KAK6140637.1"/>
    <property type="molecule type" value="Genomic_DNA"/>
</dbReference>
<dbReference type="PROSITE" id="PS50181">
    <property type="entry name" value="FBOX"/>
    <property type="match status" value="1"/>
</dbReference>
<organism evidence="4 5">
    <name type="scientific">Rehmannia glutinosa</name>
    <name type="common">Chinese foxglove</name>
    <dbReference type="NCBI Taxonomy" id="99300"/>
    <lineage>
        <taxon>Eukaryota</taxon>
        <taxon>Viridiplantae</taxon>
        <taxon>Streptophyta</taxon>
        <taxon>Embryophyta</taxon>
        <taxon>Tracheophyta</taxon>
        <taxon>Spermatophyta</taxon>
        <taxon>Magnoliopsida</taxon>
        <taxon>eudicotyledons</taxon>
        <taxon>Gunneridae</taxon>
        <taxon>Pentapetalae</taxon>
        <taxon>asterids</taxon>
        <taxon>lamiids</taxon>
        <taxon>Lamiales</taxon>
        <taxon>Orobanchaceae</taxon>
        <taxon>Rehmannieae</taxon>
        <taxon>Rehmannia</taxon>
    </lineage>
</organism>
<proteinExistence type="predicted"/>
<comment type="pathway">
    <text evidence="1">Protein modification; protein ubiquitination.</text>
</comment>
<comment type="caution">
    <text evidence="4">The sequence shown here is derived from an EMBL/GenBank/DDBJ whole genome shotgun (WGS) entry which is preliminary data.</text>
</comment>
<evidence type="ECO:0000259" key="3">
    <source>
        <dbReference type="PROSITE" id="PS50181"/>
    </source>
</evidence>
<accession>A0ABR0W323</accession>
<dbReference type="InterPro" id="IPR056592">
    <property type="entry name" value="Beta-prop_At3g26010-like"/>
</dbReference>
<dbReference type="InterPro" id="IPR045048">
    <property type="entry name" value="FBXO31/39"/>
</dbReference>
<dbReference type="Proteomes" id="UP001318860">
    <property type="component" value="Unassembled WGS sequence"/>
</dbReference>
<dbReference type="SUPFAM" id="SSF50965">
    <property type="entry name" value="Galactose oxidase, central domain"/>
    <property type="match status" value="1"/>
</dbReference>
<reference evidence="4 5" key="1">
    <citation type="journal article" date="2021" name="Comput. Struct. Biotechnol. J.">
        <title>De novo genome assembly of the potent medicinal plant Rehmannia glutinosa using nanopore technology.</title>
        <authorList>
            <person name="Ma L."/>
            <person name="Dong C."/>
            <person name="Song C."/>
            <person name="Wang X."/>
            <person name="Zheng X."/>
            <person name="Niu Y."/>
            <person name="Chen S."/>
            <person name="Feng W."/>
        </authorList>
    </citation>
    <scope>NUCLEOTIDE SEQUENCE [LARGE SCALE GENOMIC DNA]</scope>
    <source>
        <strain evidence="4">DH-2019</strain>
    </source>
</reference>
<dbReference type="Pfam" id="PF00646">
    <property type="entry name" value="F-box"/>
    <property type="match status" value="1"/>
</dbReference>
<feature type="domain" description="F-box" evidence="3">
    <location>
        <begin position="82"/>
        <end position="129"/>
    </location>
</feature>
<dbReference type="SUPFAM" id="SSF81383">
    <property type="entry name" value="F-box domain"/>
    <property type="match status" value="1"/>
</dbReference>
<dbReference type="InterPro" id="IPR001810">
    <property type="entry name" value="F-box_dom"/>
</dbReference>
<sequence>MKSNSILYVDWSDCFIGSSQFTSSKNNKQMYYDSMNVRQVFVIMEGETSWVSHCIDNYPNGTVKFNSFSELNDEINKEVAAVSMDLILPDDLLERILAYLPIASIIKAGCVCKRWHEIVTSKSFLWNSSHALPQKPWYFMFTSSDEPIGYAYDPILRKWYGIDLPCIESSSWFIASSCGLVCFMDNDSRSELYVCNPITKCCRGLDEAPGPKFPDYSALAVSVDRATLDYNVLIVKSKQVSGNFYQWDLSIHLYDSESIMWATILIETLTGWRAGDESVICDGQLYFLIYSTGGGGLDNRHGLIMYDLKSRSPHGLLMRSFVPVPCSLTCGRLMNLKEKLIMVGGIGKQDRPDIIKGIGIWLLKGRKWQEIGRMPHKYFQGFGELDDVFASSGTDDLIYIQSYGAPALLVFDFNQKQWKWSQKCPVTKRFPLQLFTGFCFEPRLDIAP</sequence>